<evidence type="ECO:0000313" key="1">
    <source>
        <dbReference type="EMBL" id="PLT27546.1"/>
    </source>
</evidence>
<dbReference type="AlphaFoldDB" id="A0A2N5LZJ7"/>
<name>A0A2N5LZJ7_9BACI</name>
<organism evidence="1 2">
    <name type="scientific">Peribacillus deserti</name>
    <dbReference type="NCBI Taxonomy" id="673318"/>
    <lineage>
        <taxon>Bacteria</taxon>
        <taxon>Bacillati</taxon>
        <taxon>Bacillota</taxon>
        <taxon>Bacilli</taxon>
        <taxon>Bacillales</taxon>
        <taxon>Bacillaceae</taxon>
        <taxon>Peribacillus</taxon>
    </lineage>
</organism>
<reference evidence="1 2" key="1">
    <citation type="submission" date="2017-11" db="EMBL/GenBank/DDBJ databases">
        <title>Comparitive Functional Genomics of Dry Heat Resistant strains isolated from the Viking Spacecraft.</title>
        <authorList>
            <person name="Seuylemezian A."/>
            <person name="Cooper K."/>
            <person name="Vaishampayan P."/>
        </authorList>
    </citation>
    <scope>NUCLEOTIDE SEQUENCE [LARGE SCALE GENOMIC DNA]</scope>
    <source>
        <strain evidence="1 2">V1-29</strain>
    </source>
</reference>
<accession>A0A2N5LZJ7</accession>
<evidence type="ECO:0000313" key="2">
    <source>
        <dbReference type="Proteomes" id="UP000234748"/>
    </source>
</evidence>
<protein>
    <submittedName>
        <fullName evidence="1">Uncharacterized protein</fullName>
    </submittedName>
</protein>
<sequence>MYPTYINPYNVFQQNQQYIEGYYKELWTDITENSSSHRLLVFHQVWENYKSEYLGAIGINS</sequence>
<dbReference type="EMBL" id="PGUY01000095">
    <property type="protein sequence ID" value="PLT27546.1"/>
    <property type="molecule type" value="Genomic_DNA"/>
</dbReference>
<gene>
    <name evidence="1" type="ORF">CUU66_23310</name>
</gene>
<keyword evidence="2" id="KW-1185">Reference proteome</keyword>
<comment type="caution">
    <text evidence="1">The sequence shown here is derived from an EMBL/GenBank/DDBJ whole genome shotgun (WGS) entry which is preliminary data.</text>
</comment>
<proteinExistence type="predicted"/>
<dbReference type="Proteomes" id="UP000234748">
    <property type="component" value="Unassembled WGS sequence"/>
</dbReference>